<organism evidence="1 2">
    <name type="scientific">Iphiclides podalirius</name>
    <name type="common">scarce swallowtail</name>
    <dbReference type="NCBI Taxonomy" id="110791"/>
    <lineage>
        <taxon>Eukaryota</taxon>
        <taxon>Metazoa</taxon>
        <taxon>Ecdysozoa</taxon>
        <taxon>Arthropoda</taxon>
        <taxon>Hexapoda</taxon>
        <taxon>Insecta</taxon>
        <taxon>Pterygota</taxon>
        <taxon>Neoptera</taxon>
        <taxon>Endopterygota</taxon>
        <taxon>Lepidoptera</taxon>
        <taxon>Glossata</taxon>
        <taxon>Ditrysia</taxon>
        <taxon>Papilionoidea</taxon>
        <taxon>Papilionidae</taxon>
        <taxon>Papilioninae</taxon>
        <taxon>Iphiclides</taxon>
    </lineage>
</organism>
<dbReference type="EMBL" id="OW152833">
    <property type="protein sequence ID" value="CAH2054080.1"/>
    <property type="molecule type" value="Genomic_DNA"/>
</dbReference>
<proteinExistence type="predicted"/>
<dbReference type="Proteomes" id="UP000837857">
    <property type="component" value="Chromosome 21"/>
</dbReference>
<name>A0ABN8IG65_9NEOP</name>
<feature type="non-terminal residue" evidence="1">
    <location>
        <position position="1"/>
    </location>
</feature>
<evidence type="ECO:0000313" key="2">
    <source>
        <dbReference type="Proteomes" id="UP000837857"/>
    </source>
</evidence>
<reference evidence="1" key="1">
    <citation type="submission" date="2022-03" db="EMBL/GenBank/DDBJ databases">
        <authorList>
            <person name="Martin H S."/>
        </authorList>
    </citation>
    <scope>NUCLEOTIDE SEQUENCE</scope>
</reference>
<evidence type="ECO:0000313" key="1">
    <source>
        <dbReference type="EMBL" id="CAH2054080.1"/>
    </source>
</evidence>
<accession>A0ABN8IG65</accession>
<protein>
    <submittedName>
        <fullName evidence="1">Uncharacterized protein</fullName>
    </submittedName>
</protein>
<gene>
    <name evidence="1" type="ORF">IPOD504_LOCUS8473</name>
</gene>
<keyword evidence="2" id="KW-1185">Reference proteome</keyword>
<sequence length="163" mass="18003">MVPFSPIHLRNPKTLHCTSRLGLRVVTCRDGCAAARKPSCHSSDAEMTMISLPVASSLPISSTTDRLVESELVPAAKSISVRSHKGGRTNQESLQGPSLFKPHIDKYLSEYTAPNKRTNMNKQSRGARTVVEGGFLARSDMYARSIVTPVHNIVHPRRPLHRH</sequence>